<proteinExistence type="predicted"/>
<sequence>MDTIERRFFLKLLASAGITSALNPAFLHAERAHLSGPKGSYSPERIVNEYYKFLPGERTALAAPPTITAADASGVHLQTGPINRVLSIGEMVDGWHLLAVVGMNGTLTAIFEKHVTHRGAIAFVTAEQGTIALIPKGIGDLAKIRPRQITAPVDVQLRRPARYVPGPDVSGEYILNSNEDPCYENIAALGPEYIGWTLVANEQSGPMRSLFLEPDGTSRELNNDPPHASWAPDELSAIFDPKDFFPNDNVHLWKYEKGFSKRTLLGGYTPAADIGVWNEQYQCGYEAMVLLPDGVDAKPIARIRIMIPDDQIMADMHVYRDSQNRGFIDRYSNGNAHSFFSALAGIWNRWNTFFEESMPVTIPDEWLRDSARAGIMLSRCSYRGLEPTYQVGEGAYTQIPERSHALFPVAEYEFIWAQQLWNLTASSDEYFQFYLDKYVLPDGNFLYNVQDQVEAPLNVGLFLANSARGYFYTRDLSIFLKRLPILRRMTEYVLCRYEYSKQRYAPNDPHYGLMWGSPEADLGDPLNDYPDSHPFYYQNAAGVWRGMHDHALALTAAAIADPTFSDEAARFTAIATEMRTNIQRSLETTLIARSPEMKAAGITPFTPEDTHRDPKYLLSYENHRFMQDWFLSDWGDPALDLGHLQHRSIAGMELIGLHMDGVEQRTSNFMEHGTLAVKIRQDDYRSFLLTLYGLVCYTADSGNHYSPEDALIPGGYAGEGNKYWWSAVVNSVLQPALGLRWLLCYEDSDADICHLQKAAPKHWFSEGEQIAVERCPTRFGTIGWKTESLANRQWRVTLNLPERFGCTLKVHIHPADGRPITTTSMGKIEKDYVTLTHDMLASQRMLEIMVG</sequence>
<dbReference type="PROSITE" id="PS51318">
    <property type="entry name" value="TAT"/>
    <property type="match status" value="1"/>
</dbReference>
<comment type="caution">
    <text evidence="1">The sequence shown here is derived from an EMBL/GenBank/DDBJ whole genome shotgun (WGS) entry which is preliminary data.</text>
</comment>
<accession>A0A917HMT0</accession>
<protein>
    <submittedName>
        <fullName evidence="1">Uncharacterized protein</fullName>
    </submittedName>
</protein>
<name>A0A917HMT0_9BACT</name>
<dbReference type="Proteomes" id="UP000647241">
    <property type="component" value="Unassembled WGS sequence"/>
</dbReference>
<reference evidence="1" key="1">
    <citation type="journal article" date="2014" name="Int. J. Syst. Evol. Microbiol.">
        <title>Complete genome sequence of Corynebacterium casei LMG S-19264T (=DSM 44701T), isolated from a smear-ripened cheese.</title>
        <authorList>
            <consortium name="US DOE Joint Genome Institute (JGI-PGF)"/>
            <person name="Walter F."/>
            <person name="Albersmeier A."/>
            <person name="Kalinowski J."/>
            <person name="Ruckert C."/>
        </authorList>
    </citation>
    <scope>NUCLEOTIDE SEQUENCE</scope>
    <source>
        <strain evidence="1">CGMCC 1.12997</strain>
    </source>
</reference>
<dbReference type="RefSeq" id="WP_188554930.1">
    <property type="nucleotide sequence ID" value="NZ_BMGT01000003.1"/>
</dbReference>
<dbReference type="EMBL" id="BMGT01000003">
    <property type="protein sequence ID" value="GGG83774.1"/>
    <property type="molecule type" value="Genomic_DNA"/>
</dbReference>
<dbReference type="AlphaFoldDB" id="A0A917HMT0"/>
<gene>
    <name evidence="1" type="ORF">GCM10011585_29430</name>
</gene>
<keyword evidence="2" id="KW-1185">Reference proteome</keyword>
<dbReference type="InterPro" id="IPR006311">
    <property type="entry name" value="TAT_signal"/>
</dbReference>
<organism evidence="1 2">
    <name type="scientific">Edaphobacter dinghuensis</name>
    <dbReference type="NCBI Taxonomy" id="1560005"/>
    <lineage>
        <taxon>Bacteria</taxon>
        <taxon>Pseudomonadati</taxon>
        <taxon>Acidobacteriota</taxon>
        <taxon>Terriglobia</taxon>
        <taxon>Terriglobales</taxon>
        <taxon>Acidobacteriaceae</taxon>
        <taxon>Edaphobacter</taxon>
    </lineage>
</organism>
<reference evidence="1" key="2">
    <citation type="submission" date="2020-09" db="EMBL/GenBank/DDBJ databases">
        <authorList>
            <person name="Sun Q."/>
            <person name="Zhou Y."/>
        </authorList>
    </citation>
    <scope>NUCLEOTIDE SEQUENCE</scope>
    <source>
        <strain evidence="1">CGMCC 1.12997</strain>
    </source>
</reference>
<evidence type="ECO:0000313" key="1">
    <source>
        <dbReference type="EMBL" id="GGG83774.1"/>
    </source>
</evidence>
<evidence type="ECO:0000313" key="2">
    <source>
        <dbReference type="Proteomes" id="UP000647241"/>
    </source>
</evidence>